<evidence type="ECO:0000256" key="1">
    <source>
        <dbReference type="SAM" id="Coils"/>
    </source>
</evidence>
<evidence type="ECO:0000313" key="3">
    <source>
        <dbReference type="EMBL" id="KAH0754375.1"/>
    </source>
</evidence>
<evidence type="ECO:0000256" key="2">
    <source>
        <dbReference type="SAM" id="MobiDB-lite"/>
    </source>
</evidence>
<proteinExistence type="predicted"/>
<reference evidence="3 4" key="1">
    <citation type="journal article" date="2021" name="bioRxiv">
        <title>Chromosome-scale and haplotype-resolved genome assembly of a tetraploid potato cultivar.</title>
        <authorList>
            <person name="Sun H."/>
            <person name="Jiao W.-B."/>
            <person name="Krause K."/>
            <person name="Campoy J.A."/>
            <person name="Goel M."/>
            <person name="Folz-Donahue K."/>
            <person name="Kukat C."/>
            <person name="Huettel B."/>
            <person name="Schneeberger K."/>
        </authorList>
    </citation>
    <scope>NUCLEOTIDE SEQUENCE [LARGE SCALE GENOMIC DNA]</scope>
    <source>
        <strain evidence="3">SolTubOtavaFocal</strain>
        <tissue evidence="3">Leaves</tissue>
    </source>
</reference>
<dbReference type="EMBL" id="JAIVGD010000018">
    <property type="protein sequence ID" value="KAH0754375.1"/>
    <property type="molecule type" value="Genomic_DNA"/>
</dbReference>
<feature type="coiled-coil region" evidence="1">
    <location>
        <begin position="173"/>
        <end position="200"/>
    </location>
</feature>
<keyword evidence="1" id="KW-0175">Coiled coil</keyword>
<organism evidence="3 4">
    <name type="scientific">Solanum tuberosum</name>
    <name type="common">Potato</name>
    <dbReference type="NCBI Taxonomy" id="4113"/>
    <lineage>
        <taxon>Eukaryota</taxon>
        <taxon>Viridiplantae</taxon>
        <taxon>Streptophyta</taxon>
        <taxon>Embryophyta</taxon>
        <taxon>Tracheophyta</taxon>
        <taxon>Spermatophyta</taxon>
        <taxon>Magnoliopsida</taxon>
        <taxon>eudicotyledons</taxon>
        <taxon>Gunneridae</taxon>
        <taxon>Pentapetalae</taxon>
        <taxon>asterids</taxon>
        <taxon>lamiids</taxon>
        <taxon>Solanales</taxon>
        <taxon>Solanaceae</taxon>
        <taxon>Solanoideae</taxon>
        <taxon>Solaneae</taxon>
        <taxon>Solanum</taxon>
    </lineage>
</organism>
<gene>
    <name evidence="3" type="ORF">KY290_024645</name>
</gene>
<evidence type="ECO:0000313" key="4">
    <source>
        <dbReference type="Proteomes" id="UP000826656"/>
    </source>
</evidence>
<feature type="compositionally biased region" description="Low complexity" evidence="2">
    <location>
        <begin position="203"/>
        <end position="214"/>
    </location>
</feature>
<sequence>MTQLFQDVRKNLPLKPHWMGDAVFKEMKGHWESLAFKIKSEQNKKTVIQMLVHHFIQKESTGKDPSISEFYFRTHRKKSDKSWVNEKAETAYKQELLASQSASAAEGETNLAGQPSQLTEMDIWVQSVGGKKKERVKGLGSLGRSVKSSSKQLTSALSREIDEMIKAQVNASNADLYAKLQKERHKNKRMKRELDLLKKHVYNSSSSNEQSSQEDNQACENESGDDSDSVNDSGFAHDNVNDSGSDHYSASSSNGD</sequence>
<accession>A0ABQ7UUE7</accession>
<keyword evidence="4" id="KW-1185">Reference proteome</keyword>
<dbReference type="InterPro" id="IPR004252">
    <property type="entry name" value="Probable_transposase_24"/>
</dbReference>
<dbReference type="Pfam" id="PF03004">
    <property type="entry name" value="Transposase_24"/>
    <property type="match status" value="1"/>
</dbReference>
<name>A0ABQ7UUE7_SOLTU</name>
<protein>
    <submittedName>
        <fullName evidence="3">Uncharacterized protein</fullName>
    </submittedName>
</protein>
<feature type="region of interest" description="Disordered" evidence="2">
    <location>
        <begin position="200"/>
        <end position="256"/>
    </location>
</feature>
<feature type="compositionally biased region" description="Low complexity" evidence="2">
    <location>
        <begin position="241"/>
        <end position="256"/>
    </location>
</feature>
<dbReference type="Proteomes" id="UP000826656">
    <property type="component" value="Unassembled WGS sequence"/>
</dbReference>
<comment type="caution">
    <text evidence="3">The sequence shown here is derived from an EMBL/GenBank/DDBJ whole genome shotgun (WGS) entry which is preliminary data.</text>
</comment>